<evidence type="ECO:0000256" key="5">
    <source>
        <dbReference type="ARBA" id="ARBA00022741"/>
    </source>
</evidence>
<dbReference type="GO" id="GO:0005525">
    <property type="term" value="F:GTP binding"/>
    <property type="evidence" value="ECO:0007669"/>
    <property type="project" value="UniProtKB-KW"/>
</dbReference>
<sequence length="364" mass="41017">MVTVSQCLLVTLTSEPVATTYECIFIYAEQGTLLPSAWMPSSKTIKKRDDSFNTFFSYIDSGKHVPRAVYVEPIVIDKICTGSAAVHNYAHGHYTIAKEIVDLVLNKIHKLVDHGSDLIPDQPGTLPSHPSGRVCPCHLCHEQLSVADTTSACFEPANQMCPTSRLALITSLSLWYLVEAWLWYRELCMLSNTTEIAEVCMHPDYRFDLIYGKCALVHWYVGKSMDKQGVLSGCKCNTFMREKCGSSIDKTRPVAARTYFPLDKKLREYTKRKLTAVELREASKLPVTWNTPQEQASYRAGSGSRKSPAPSAPKLLLFLLKTHYRIHRESHDPRFRSYKEHHEGQNDDTNVSTGSSAAYTEDVQ</sequence>
<protein>
    <submittedName>
        <fullName evidence="8">Uncharacterized protein</fullName>
    </submittedName>
</protein>
<feature type="compositionally biased region" description="Polar residues" evidence="7">
    <location>
        <begin position="347"/>
        <end position="358"/>
    </location>
</feature>
<feature type="region of interest" description="Disordered" evidence="7">
    <location>
        <begin position="331"/>
        <end position="364"/>
    </location>
</feature>
<proteinExistence type="inferred from homology"/>
<keyword evidence="5" id="KW-0547">Nucleotide-binding</keyword>
<evidence type="ECO:0000313" key="9">
    <source>
        <dbReference type="Proteomes" id="UP001488838"/>
    </source>
</evidence>
<dbReference type="PANTHER" id="PTHR11588">
    <property type="entry name" value="TUBULIN"/>
    <property type="match status" value="1"/>
</dbReference>
<dbReference type="InterPro" id="IPR023123">
    <property type="entry name" value="Tubulin_C"/>
</dbReference>
<evidence type="ECO:0000256" key="1">
    <source>
        <dbReference type="ARBA" id="ARBA00004496"/>
    </source>
</evidence>
<organism evidence="8 9">
    <name type="scientific">Myodes glareolus</name>
    <name type="common">Bank vole</name>
    <name type="synonym">Clethrionomys glareolus</name>
    <dbReference type="NCBI Taxonomy" id="447135"/>
    <lineage>
        <taxon>Eukaryota</taxon>
        <taxon>Metazoa</taxon>
        <taxon>Chordata</taxon>
        <taxon>Craniata</taxon>
        <taxon>Vertebrata</taxon>
        <taxon>Euteleostomi</taxon>
        <taxon>Mammalia</taxon>
        <taxon>Eutheria</taxon>
        <taxon>Euarchontoglires</taxon>
        <taxon>Glires</taxon>
        <taxon>Rodentia</taxon>
        <taxon>Myomorpha</taxon>
        <taxon>Muroidea</taxon>
        <taxon>Cricetidae</taxon>
        <taxon>Arvicolinae</taxon>
        <taxon>Myodes</taxon>
    </lineage>
</organism>
<reference evidence="8 9" key="1">
    <citation type="journal article" date="2023" name="bioRxiv">
        <title>Conserved and derived expression patterns and positive selection on dental genes reveal complex evolutionary context of ever-growing rodent molars.</title>
        <authorList>
            <person name="Calamari Z.T."/>
            <person name="Song A."/>
            <person name="Cohen E."/>
            <person name="Akter M."/>
            <person name="Roy R.D."/>
            <person name="Hallikas O."/>
            <person name="Christensen M.M."/>
            <person name="Li P."/>
            <person name="Marangoni P."/>
            <person name="Jernvall J."/>
            <person name="Klein O.D."/>
        </authorList>
    </citation>
    <scope>NUCLEOTIDE SEQUENCE [LARGE SCALE GENOMIC DNA]</scope>
    <source>
        <strain evidence="8">V071</strain>
    </source>
</reference>
<dbReference type="EMBL" id="JBBHLL010000063">
    <property type="protein sequence ID" value="KAK7821682.1"/>
    <property type="molecule type" value="Genomic_DNA"/>
</dbReference>
<evidence type="ECO:0000256" key="6">
    <source>
        <dbReference type="ARBA" id="ARBA00023134"/>
    </source>
</evidence>
<dbReference type="Gene3D" id="1.10.287.600">
    <property type="entry name" value="Helix hairpin bin"/>
    <property type="match status" value="1"/>
</dbReference>
<dbReference type="GO" id="GO:0005874">
    <property type="term" value="C:microtubule"/>
    <property type="evidence" value="ECO:0007669"/>
    <property type="project" value="UniProtKB-KW"/>
</dbReference>
<keyword evidence="3" id="KW-0963">Cytoplasm</keyword>
<comment type="similarity">
    <text evidence="2">Belongs to the tubulin family.</text>
</comment>
<dbReference type="GO" id="GO:0005737">
    <property type="term" value="C:cytoplasm"/>
    <property type="evidence" value="ECO:0007669"/>
    <property type="project" value="UniProtKB-SubCell"/>
</dbReference>
<accession>A0AAW0J4Q0</accession>
<name>A0AAW0J4Q0_MYOGA</name>
<keyword evidence="9" id="KW-1185">Reference proteome</keyword>
<dbReference type="SUPFAM" id="SSF55307">
    <property type="entry name" value="Tubulin C-terminal domain-like"/>
    <property type="match status" value="1"/>
</dbReference>
<dbReference type="InterPro" id="IPR036525">
    <property type="entry name" value="Tubulin/FtsZ_GTPase_sf"/>
</dbReference>
<feature type="compositionally biased region" description="Basic and acidic residues" evidence="7">
    <location>
        <begin position="331"/>
        <end position="345"/>
    </location>
</feature>
<evidence type="ECO:0000256" key="3">
    <source>
        <dbReference type="ARBA" id="ARBA00022490"/>
    </source>
</evidence>
<dbReference type="InterPro" id="IPR008280">
    <property type="entry name" value="Tub_FtsZ_C"/>
</dbReference>
<comment type="subcellular location">
    <subcellularLocation>
        <location evidence="1">Cytoplasm</location>
    </subcellularLocation>
</comment>
<evidence type="ECO:0000256" key="2">
    <source>
        <dbReference type="ARBA" id="ARBA00009636"/>
    </source>
</evidence>
<evidence type="ECO:0000256" key="7">
    <source>
        <dbReference type="SAM" id="MobiDB-lite"/>
    </source>
</evidence>
<dbReference type="SUPFAM" id="SSF52490">
    <property type="entry name" value="Tubulin nucleotide-binding domain-like"/>
    <property type="match status" value="1"/>
</dbReference>
<dbReference type="AlphaFoldDB" id="A0AAW0J4Q0"/>
<gene>
    <name evidence="8" type="ORF">U0070_003723</name>
</gene>
<dbReference type="Proteomes" id="UP001488838">
    <property type="component" value="Unassembled WGS sequence"/>
</dbReference>
<evidence type="ECO:0000256" key="4">
    <source>
        <dbReference type="ARBA" id="ARBA00022701"/>
    </source>
</evidence>
<feature type="non-terminal residue" evidence="8">
    <location>
        <position position="364"/>
    </location>
</feature>
<dbReference type="Gene3D" id="3.40.50.1440">
    <property type="entry name" value="Tubulin/FtsZ, GTPase domain"/>
    <property type="match status" value="1"/>
</dbReference>
<dbReference type="GO" id="GO:0007017">
    <property type="term" value="P:microtubule-based process"/>
    <property type="evidence" value="ECO:0007669"/>
    <property type="project" value="InterPro"/>
</dbReference>
<dbReference type="InterPro" id="IPR000217">
    <property type="entry name" value="Tubulin"/>
</dbReference>
<comment type="caution">
    <text evidence="8">The sequence shown here is derived from an EMBL/GenBank/DDBJ whole genome shotgun (WGS) entry which is preliminary data.</text>
</comment>
<keyword evidence="4" id="KW-0493">Microtubule</keyword>
<keyword evidence="6" id="KW-0342">GTP-binding</keyword>
<evidence type="ECO:0000313" key="8">
    <source>
        <dbReference type="EMBL" id="KAK7821682.1"/>
    </source>
</evidence>